<feature type="transmembrane region" description="Helical" evidence="1">
    <location>
        <begin position="14"/>
        <end position="32"/>
    </location>
</feature>
<evidence type="ECO:0000256" key="1">
    <source>
        <dbReference type="SAM" id="Phobius"/>
    </source>
</evidence>
<sequence length="165" mass="18559">MYTNTHSQTGGGKWLWITIGSIVLLLAIASFIERQNLKDWYNNHFNKPKEASISAYNIKVTDPLKAPPAEPNKPTWDQLGIGYEYIAADGDKISLQSSQAGISDPKDRSNLWSFLDWADKSIAIRNNSLDKFLTKDLNLSTDINSSKWILKQIDSAKKSTNKKIT</sequence>
<organism evidence="2">
    <name type="scientific">seawater metagenome</name>
    <dbReference type="NCBI Taxonomy" id="1561972"/>
    <lineage>
        <taxon>unclassified sequences</taxon>
        <taxon>metagenomes</taxon>
        <taxon>ecological metagenomes</taxon>
    </lineage>
</organism>
<protein>
    <submittedName>
        <fullName evidence="2">Uncharacterized protein</fullName>
    </submittedName>
</protein>
<gene>
    <name evidence="2" type="ORF">CPAV1605_1578</name>
</gene>
<dbReference type="EMBL" id="CABVLZ010000013">
    <property type="protein sequence ID" value="VVU95816.1"/>
    <property type="molecule type" value="Genomic_DNA"/>
</dbReference>
<name>A0A5E8CKR9_9ZZZZ</name>
<accession>A0A5E8CKR9</accession>
<evidence type="ECO:0000313" key="2">
    <source>
        <dbReference type="EMBL" id="VVU95816.1"/>
    </source>
</evidence>
<reference evidence="2" key="1">
    <citation type="submission" date="2019-09" db="EMBL/GenBank/DDBJ databases">
        <authorList>
            <person name="Needham M D."/>
        </authorList>
    </citation>
    <scope>NUCLEOTIDE SEQUENCE</scope>
</reference>
<proteinExistence type="predicted"/>
<keyword evidence="1" id="KW-0472">Membrane</keyword>
<dbReference type="AlphaFoldDB" id="A0A5E8CKR9"/>
<keyword evidence="1" id="KW-0812">Transmembrane</keyword>
<keyword evidence="1" id="KW-1133">Transmembrane helix</keyword>